<evidence type="ECO:0000313" key="1">
    <source>
        <dbReference type="EMBL" id="QEY72234.1"/>
    </source>
</evidence>
<name>A0A9X7R4E2_PSEDE</name>
<dbReference type="InterPro" id="IPR011990">
    <property type="entry name" value="TPR-like_helical_dom_sf"/>
</dbReference>
<dbReference type="OrthoDB" id="561214at2"/>
<proteinExistence type="predicted"/>
<reference evidence="1 2" key="1">
    <citation type="submission" date="2019-09" db="EMBL/GenBank/DDBJ databases">
        <title>Prosopis cineraria nodule microbiome.</title>
        <authorList>
            <person name="Chaluvadi S.R."/>
            <person name="Ali R."/>
            <person name="Wang X."/>
        </authorList>
    </citation>
    <scope>NUCLEOTIDE SEQUENCE [LARGE SCALE GENOMIC DNA]</scope>
    <source>
        <strain evidence="1 2">BG1</strain>
    </source>
</reference>
<gene>
    <name evidence="1" type="ORF">F1C79_11785</name>
</gene>
<dbReference type="AlphaFoldDB" id="A0A9X7R4E2"/>
<organism evidence="1 2">
    <name type="scientific">Pseudomonas denitrificans</name>
    <dbReference type="NCBI Taxonomy" id="43306"/>
    <lineage>
        <taxon>Bacteria</taxon>
        <taxon>Pseudomonadati</taxon>
        <taxon>Pseudomonadota</taxon>
        <taxon>Gammaproteobacteria</taxon>
        <taxon>Pseudomonadales</taxon>
        <taxon>Pseudomonadaceae</taxon>
        <taxon>Halopseudomonas</taxon>
    </lineage>
</organism>
<evidence type="ECO:0000313" key="2">
    <source>
        <dbReference type="Proteomes" id="UP000326659"/>
    </source>
</evidence>
<accession>A0A9X7R4E2</accession>
<dbReference type="Gene3D" id="1.25.40.10">
    <property type="entry name" value="Tetratricopeptide repeat domain"/>
    <property type="match status" value="1"/>
</dbReference>
<dbReference type="SUPFAM" id="SSF48452">
    <property type="entry name" value="TPR-like"/>
    <property type="match status" value="1"/>
</dbReference>
<dbReference type="EMBL" id="CP043626">
    <property type="protein sequence ID" value="QEY72234.1"/>
    <property type="molecule type" value="Genomic_DNA"/>
</dbReference>
<evidence type="ECO:0008006" key="3">
    <source>
        <dbReference type="Google" id="ProtNLM"/>
    </source>
</evidence>
<keyword evidence="2" id="KW-1185">Reference proteome</keyword>
<protein>
    <recommendedName>
        <fullName evidence="3">Tetratricopeptide repeat protein</fullName>
    </recommendedName>
</protein>
<dbReference type="Proteomes" id="UP000326659">
    <property type="component" value="Chromosome"/>
</dbReference>
<sequence length="392" mass="42967">MFIQPLEPEGHWYRVQPLIAGLLQDAIAPEELARLRLHACRLLSLAGQLHDAIDQALRARQPEVAATYIERLKPSWQLADRHLRRVLEWRRQLPGDLLEGTPRLIYLSSLALLLSGRVAEAERSLTGLSRFLPAAGADGNRLVLAHWQALTGGVLAFRGELAEAERHCLEALANLGDEPRDWLSHLLCQFTLGRVLQASGRVRDAQAHWHAALEQARRQGCQDSEALLQGESLRGLMLAGELELAGLLLEDGLQGRAQAGLEWDPVLGRLMLIRADLLLAQGSVEDADLALRAAQPHLRDCDAPFVLGSYLGLAEVAGRRGNPALAQAQVRRGERAMQCAGIDRHCYQPALALQQLKGLAQGCDWRGVLDAGCLLAGQYPLGARCRPCCRPP</sequence>
<dbReference type="KEGG" id="pden:F1C79_11785"/>